<keyword evidence="2" id="KW-0489">Methyltransferase</keyword>
<dbReference type="AlphaFoldDB" id="A0A540VTK3"/>
<evidence type="ECO:0000259" key="1">
    <source>
        <dbReference type="Pfam" id="PF13649"/>
    </source>
</evidence>
<accession>A0A540VTK3</accession>
<dbReference type="Proteomes" id="UP000315400">
    <property type="component" value="Unassembled WGS sequence"/>
</dbReference>
<name>A0A540VTK3_9GAMM</name>
<comment type="caution">
    <text evidence="2">The sequence shown here is derived from an EMBL/GenBank/DDBJ whole genome shotgun (WGS) entry which is preliminary data.</text>
</comment>
<keyword evidence="2" id="KW-0808">Transferase</keyword>
<dbReference type="GO" id="GO:0008168">
    <property type="term" value="F:methyltransferase activity"/>
    <property type="evidence" value="ECO:0007669"/>
    <property type="project" value="UniProtKB-KW"/>
</dbReference>
<dbReference type="EMBL" id="VIFK01000059">
    <property type="protein sequence ID" value="TQE99473.1"/>
    <property type="molecule type" value="Genomic_DNA"/>
</dbReference>
<evidence type="ECO:0000313" key="2">
    <source>
        <dbReference type="EMBL" id="TQE99473.1"/>
    </source>
</evidence>
<dbReference type="Pfam" id="PF13649">
    <property type="entry name" value="Methyltransf_25"/>
    <property type="match status" value="1"/>
</dbReference>
<dbReference type="SUPFAM" id="SSF53335">
    <property type="entry name" value="S-adenosyl-L-methionine-dependent methyltransferases"/>
    <property type="match status" value="1"/>
</dbReference>
<dbReference type="InterPro" id="IPR029063">
    <property type="entry name" value="SAM-dependent_MTases_sf"/>
</dbReference>
<dbReference type="CDD" id="cd02440">
    <property type="entry name" value="AdoMet_MTases"/>
    <property type="match status" value="1"/>
</dbReference>
<evidence type="ECO:0000313" key="3">
    <source>
        <dbReference type="Proteomes" id="UP000315400"/>
    </source>
</evidence>
<reference evidence="2 3" key="1">
    <citation type="submission" date="2019-06" db="EMBL/GenBank/DDBJ databases">
        <title>Metagenome assembled Genome of Spiribacter salinus SL48-SHIP from the microbial mat of Salt Lake 48 (Novosibirsk region, Russia).</title>
        <authorList>
            <person name="Shipova A."/>
            <person name="Rozanov A.S."/>
            <person name="Bryanskaya A.V."/>
            <person name="Peltek S.E."/>
        </authorList>
    </citation>
    <scope>NUCLEOTIDE SEQUENCE [LARGE SCALE GENOMIC DNA]</scope>
    <source>
        <strain evidence="2">SL48-SHIP-2</strain>
    </source>
</reference>
<proteinExistence type="predicted"/>
<dbReference type="STRING" id="1260251.SPISAL_03725"/>
<organism evidence="2 3">
    <name type="scientific">Spiribacter salinus</name>
    <dbReference type="NCBI Taxonomy" id="1335746"/>
    <lineage>
        <taxon>Bacteria</taxon>
        <taxon>Pseudomonadati</taxon>
        <taxon>Pseudomonadota</taxon>
        <taxon>Gammaproteobacteria</taxon>
        <taxon>Chromatiales</taxon>
        <taxon>Ectothiorhodospiraceae</taxon>
        <taxon>Spiribacter</taxon>
    </lineage>
</organism>
<sequence length="203" mass="22205">MSFTVSVFKQAGVDVTRFSDQASFLRGFLERPREVGSVIPSSRFLERRITRVIDAPASDLVVELGPGTGGTTRAVLNGLGADARLLAIDTNPAFITRLQTLADPRLIVQQGSADDLARILRGHDLPAPDVVFSGIPFSTMPREAGLAIIQGIWEALAPGGRFMAYQFRDEVRRLAASVLGQPTIEREWLNIPPMAFYAWDKPV</sequence>
<feature type="domain" description="Methyltransferase" evidence="1">
    <location>
        <begin position="61"/>
        <end position="160"/>
    </location>
</feature>
<dbReference type="Gene3D" id="3.40.50.150">
    <property type="entry name" value="Vaccinia Virus protein VP39"/>
    <property type="match status" value="1"/>
</dbReference>
<gene>
    <name evidence="2" type="ORF">FKY71_08460</name>
</gene>
<dbReference type="GO" id="GO:0032259">
    <property type="term" value="P:methylation"/>
    <property type="evidence" value="ECO:0007669"/>
    <property type="project" value="UniProtKB-KW"/>
</dbReference>
<dbReference type="InterPro" id="IPR041698">
    <property type="entry name" value="Methyltransf_25"/>
</dbReference>
<protein>
    <submittedName>
        <fullName evidence="2">Methyltransferase domain-containing protein</fullName>
    </submittedName>
</protein>